<keyword evidence="3" id="KW-1185">Reference proteome</keyword>
<protein>
    <submittedName>
        <fullName evidence="2">Uncharacterized protein</fullName>
    </submittedName>
</protein>
<sequence>MKKNRPIHSPSVNQEELYAQVQKPRGQTQQTPQTGDSIYENVGFSGRAPHNAQRPDDVVYADVGFGGRAPHNAQRLDDVVYADVGFGGRTPHNAQRLDDVVYADVGFGGRAPHNAQRLDDVVYADVGFGGRAPHNAQRPDDVVYADVNRGGHRRQHPEAGETEYATVSPHQRGAHSLSSEEITKRTERNERVKAFREEVQYWCKNTYGDPNLLNGKMDDILRNPENGTRLAQDIAENPKSVHKLAGRSVFGIKSNDRKHAEESVHPLSEAVKGYTDSVKNTKERLQHNLGAEERRHAYGRHDEYSRQYQRERHQHTRQQETQQHRHERQGQGMAFAM</sequence>
<dbReference type="Proteomes" id="UP001549086">
    <property type="component" value="Unassembled WGS sequence"/>
</dbReference>
<dbReference type="NCBIfam" id="NF033856">
    <property type="entry name" value="T4SS_effec_BID"/>
    <property type="match status" value="1"/>
</dbReference>
<accession>A0ABV2HGK6</accession>
<feature type="region of interest" description="Disordered" evidence="1">
    <location>
        <begin position="305"/>
        <end position="337"/>
    </location>
</feature>
<evidence type="ECO:0000256" key="1">
    <source>
        <dbReference type="SAM" id="MobiDB-lite"/>
    </source>
</evidence>
<comment type="caution">
    <text evidence="2">The sequence shown here is derived from an EMBL/GenBank/DDBJ whole genome shotgun (WGS) entry which is preliminary data.</text>
</comment>
<dbReference type="EMBL" id="JBEPLI010000004">
    <property type="protein sequence ID" value="MET3589584.1"/>
    <property type="molecule type" value="Genomic_DNA"/>
</dbReference>
<organism evidence="2 3">
    <name type="scientific">Bartonella silvatica</name>
    <dbReference type="NCBI Taxonomy" id="357760"/>
    <lineage>
        <taxon>Bacteria</taxon>
        <taxon>Pseudomonadati</taxon>
        <taxon>Pseudomonadota</taxon>
        <taxon>Alphaproteobacteria</taxon>
        <taxon>Hyphomicrobiales</taxon>
        <taxon>Bartonellaceae</taxon>
        <taxon>Bartonella</taxon>
    </lineage>
</organism>
<proteinExistence type="predicted"/>
<dbReference type="RefSeq" id="WP_354189254.1">
    <property type="nucleotide sequence ID" value="NZ_JBEPLI010000004.1"/>
</dbReference>
<evidence type="ECO:0000313" key="2">
    <source>
        <dbReference type="EMBL" id="MET3589584.1"/>
    </source>
</evidence>
<reference evidence="2 3" key="1">
    <citation type="submission" date="2024-06" db="EMBL/GenBank/DDBJ databases">
        <title>Genomic Encyclopedia of Type Strains, Phase IV (KMG-IV): sequencing the most valuable type-strain genomes for metagenomic binning, comparative biology and taxonomic classification.</title>
        <authorList>
            <person name="Goeker M."/>
        </authorList>
    </citation>
    <scope>NUCLEOTIDE SEQUENCE [LARGE SCALE GENOMIC DNA]</scope>
    <source>
        <strain evidence="2 3">DSM 23649</strain>
    </source>
</reference>
<name>A0ABV2HGK6_9HYPH</name>
<feature type="region of interest" description="Disordered" evidence="1">
    <location>
        <begin position="151"/>
        <end position="185"/>
    </location>
</feature>
<evidence type="ECO:0000313" key="3">
    <source>
        <dbReference type="Proteomes" id="UP001549086"/>
    </source>
</evidence>
<feature type="region of interest" description="Disordered" evidence="1">
    <location>
        <begin position="1"/>
        <end position="54"/>
    </location>
</feature>
<gene>
    <name evidence="2" type="ORF">ABID23_000668</name>
</gene>